<protein>
    <submittedName>
        <fullName evidence="2">Uncharacterized protein</fullName>
    </submittedName>
</protein>
<gene>
    <name evidence="2" type="ORF">Pan44_28050</name>
</gene>
<dbReference type="Pfam" id="PF07618">
    <property type="entry name" value="DUF1580"/>
    <property type="match status" value="1"/>
</dbReference>
<reference evidence="2 3" key="1">
    <citation type="submission" date="2019-02" db="EMBL/GenBank/DDBJ databases">
        <title>Deep-cultivation of Planctomycetes and their phenomic and genomic characterization uncovers novel biology.</title>
        <authorList>
            <person name="Wiegand S."/>
            <person name="Jogler M."/>
            <person name="Boedeker C."/>
            <person name="Pinto D."/>
            <person name="Vollmers J."/>
            <person name="Rivas-Marin E."/>
            <person name="Kohn T."/>
            <person name="Peeters S.H."/>
            <person name="Heuer A."/>
            <person name="Rast P."/>
            <person name="Oberbeckmann S."/>
            <person name="Bunk B."/>
            <person name="Jeske O."/>
            <person name="Meyerdierks A."/>
            <person name="Storesund J.E."/>
            <person name="Kallscheuer N."/>
            <person name="Luecker S."/>
            <person name="Lage O.M."/>
            <person name="Pohl T."/>
            <person name="Merkel B.J."/>
            <person name="Hornburger P."/>
            <person name="Mueller R.-W."/>
            <person name="Bruemmer F."/>
            <person name="Labrenz M."/>
            <person name="Spormann A.M."/>
            <person name="Op den Camp H."/>
            <person name="Overmann J."/>
            <person name="Amann R."/>
            <person name="Jetten M.S.M."/>
            <person name="Mascher T."/>
            <person name="Medema M.H."/>
            <person name="Devos D.P."/>
            <person name="Kaster A.-K."/>
            <person name="Ovreas L."/>
            <person name="Rohde M."/>
            <person name="Galperin M.Y."/>
            <person name="Jogler C."/>
        </authorList>
    </citation>
    <scope>NUCLEOTIDE SEQUENCE [LARGE SCALE GENOMIC DNA]</scope>
    <source>
        <strain evidence="2 3">Pan44</strain>
    </source>
</reference>
<dbReference type="OrthoDB" id="290434at2"/>
<proteinExistence type="predicted"/>
<dbReference type="Proteomes" id="UP000315700">
    <property type="component" value="Chromosome"/>
</dbReference>
<evidence type="ECO:0000313" key="2">
    <source>
        <dbReference type="EMBL" id="QDT54768.1"/>
    </source>
</evidence>
<dbReference type="AlphaFoldDB" id="A0A517SF82"/>
<evidence type="ECO:0000313" key="3">
    <source>
        <dbReference type="Proteomes" id="UP000315700"/>
    </source>
</evidence>
<dbReference type="InterPro" id="IPR011474">
    <property type="entry name" value="DUF1580"/>
</dbReference>
<sequence length="87" mass="9603">MSSPTLLSIPTAAEELTGKRPSPPTCWRWVHRGRNGIKLRAVFVMGAWRTTREDFLKFVEACSAVKRQAQDVSTSMADEQLAAAGIL</sequence>
<accession>A0A517SF82</accession>
<feature type="region of interest" description="Disordered" evidence="1">
    <location>
        <begin position="1"/>
        <end position="21"/>
    </location>
</feature>
<keyword evidence="3" id="KW-1185">Reference proteome</keyword>
<dbReference type="RefSeq" id="WP_145030601.1">
    <property type="nucleotide sequence ID" value="NZ_CP036271.1"/>
</dbReference>
<name>A0A517SF82_9PLAN</name>
<evidence type="ECO:0000256" key="1">
    <source>
        <dbReference type="SAM" id="MobiDB-lite"/>
    </source>
</evidence>
<dbReference type="EMBL" id="CP036271">
    <property type="protein sequence ID" value="QDT54768.1"/>
    <property type="molecule type" value="Genomic_DNA"/>
</dbReference>
<organism evidence="2 3">
    <name type="scientific">Caulifigura coniformis</name>
    <dbReference type="NCBI Taxonomy" id="2527983"/>
    <lineage>
        <taxon>Bacteria</taxon>
        <taxon>Pseudomonadati</taxon>
        <taxon>Planctomycetota</taxon>
        <taxon>Planctomycetia</taxon>
        <taxon>Planctomycetales</taxon>
        <taxon>Planctomycetaceae</taxon>
        <taxon>Caulifigura</taxon>
    </lineage>
</organism>
<dbReference type="InParanoid" id="A0A517SF82"/>
<dbReference type="KEGG" id="ccos:Pan44_28050"/>